<dbReference type="PANTHER" id="PTHR38454">
    <property type="entry name" value="INTEGRAL MEMBRANE PROTEIN-RELATED"/>
    <property type="match status" value="1"/>
</dbReference>
<evidence type="ECO:0000256" key="1">
    <source>
        <dbReference type="SAM" id="Phobius"/>
    </source>
</evidence>
<sequence>MTNQLKKILPHFVVFLVFILISLIYFSPVLQGKKIFQSDIVQYIGMSKERNDFKDKTGEESYWTNSAFAGMPTYQLGANYPHNYIKKLDKTIRFLPRPADYLFLYFIGFYILLLVLKVDWKLAGIGALAFGFSTYLIIILGVGHNAKAHAIGYFPFVLAGILLAFRKKYIVGFLLTAFAMALEINANHFQMTYYLFLLVLVLGVVYLIDAFKKKELPHFFKTIGILSVAVIISIATNATNLMATQEYAKWSTRGQSELTINPDGSPKEQTGGLDKEYITSYSYGLFESLNLFVPRLLGGGNDENLDKDSNSYKYLVGQGVPPAQAQDFVKNQAARMMYWGDQPGTSGPAYVGAVVIFLFLISLFLLKAKLKWWLVAGSIVSLMLSWGHNFNFLTNLMIDYFPLYNKFRAITSIQVILELCIPVLAVLSLKALFDKDVENSQKLNALKWSSIIAGGTVILLFLLKGTFDFAHANDAYYRQQFDQMGMNQLMSNIKKDRMSLYTSDLLRTFILVVISAGVIWMFIKQKLKANYAIIAFGLLFIIDLVGIDRQYVNDDNFVSARVLDKPFQESAIDKQILEDTGYYRVFNSQESINGASTSFYHKSIGGYHAAKPKRLQDLFEYQIANNNVGVLNMLNVKYIIRANEKGEVYPATNPYANGPAWFVSKLIPTDNADAEMKALGDLNVKTEAVFNQSKFLDISEKNYEVDSLASIAIVNYKPNEIKYKSSNSNDGLAVFSEMYYPHGWKVTIDGQEVDEFRVNYALRALAIPAGEHEITFKFDPEVVKTGSTISLTSNLLLFLLLIGGVFYQQKNKREKES</sequence>
<organism evidence="2 3">
    <name type="scientific">Joostella atrarenae</name>
    <dbReference type="NCBI Taxonomy" id="679257"/>
    <lineage>
        <taxon>Bacteria</taxon>
        <taxon>Pseudomonadati</taxon>
        <taxon>Bacteroidota</taxon>
        <taxon>Flavobacteriia</taxon>
        <taxon>Flavobacteriales</taxon>
        <taxon>Flavobacteriaceae</taxon>
        <taxon>Joostella</taxon>
    </lineage>
</organism>
<feature type="transmembrane region" description="Helical" evidence="1">
    <location>
        <begin position="99"/>
        <end position="116"/>
    </location>
</feature>
<feature type="transmembrane region" description="Helical" evidence="1">
    <location>
        <begin position="154"/>
        <end position="181"/>
    </location>
</feature>
<feature type="transmembrane region" description="Helical" evidence="1">
    <location>
        <begin position="193"/>
        <end position="211"/>
    </location>
</feature>
<protein>
    <submittedName>
        <fullName evidence="2">YfhO family protein</fullName>
    </submittedName>
</protein>
<comment type="caution">
    <text evidence="2">The sequence shown here is derived from an EMBL/GenBank/DDBJ whole genome shotgun (WGS) entry which is preliminary data.</text>
</comment>
<keyword evidence="1" id="KW-0812">Transmembrane</keyword>
<dbReference type="RefSeq" id="WP_236958110.1">
    <property type="nucleotide sequence ID" value="NZ_JAETXX010000002.1"/>
</dbReference>
<feature type="transmembrane region" description="Helical" evidence="1">
    <location>
        <begin position="445"/>
        <end position="463"/>
    </location>
</feature>
<feature type="transmembrane region" description="Helical" evidence="1">
    <location>
        <begin position="373"/>
        <end position="393"/>
    </location>
</feature>
<keyword evidence="1" id="KW-1133">Transmembrane helix</keyword>
<dbReference type="InterPro" id="IPR018580">
    <property type="entry name" value="Uncharacterised_YfhO"/>
</dbReference>
<feature type="transmembrane region" description="Helical" evidence="1">
    <location>
        <begin position="223"/>
        <end position="243"/>
    </location>
</feature>
<reference evidence="2 3" key="1">
    <citation type="submission" date="2021-01" db="EMBL/GenBank/DDBJ databases">
        <title>Genome sequencing of Joostella atrarenae M1-2 (= KCTC 23194).</title>
        <authorList>
            <person name="Zakaria M.R."/>
            <person name="Lam M.Q."/>
            <person name="Chong C.S."/>
        </authorList>
    </citation>
    <scope>NUCLEOTIDE SEQUENCE [LARGE SCALE GENOMIC DNA]</scope>
    <source>
        <strain evidence="2 3">M1-2</strain>
    </source>
</reference>
<feature type="transmembrane region" description="Helical" evidence="1">
    <location>
        <begin position="347"/>
        <end position="366"/>
    </location>
</feature>
<feature type="transmembrane region" description="Helical" evidence="1">
    <location>
        <begin position="122"/>
        <end position="142"/>
    </location>
</feature>
<feature type="transmembrane region" description="Helical" evidence="1">
    <location>
        <begin position="789"/>
        <end position="807"/>
    </location>
</feature>
<evidence type="ECO:0000313" key="2">
    <source>
        <dbReference type="EMBL" id="MCF8714148.1"/>
    </source>
</evidence>
<proteinExistence type="predicted"/>
<dbReference type="Pfam" id="PF09586">
    <property type="entry name" value="YfhO"/>
    <property type="match status" value="1"/>
</dbReference>
<evidence type="ECO:0000313" key="3">
    <source>
        <dbReference type="Proteomes" id="UP000829517"/>
    </source>
</evidence>
<feature type="transmembrane region" description="Helical" evidence="1">
    <location>
        <begin position="530"/>
        <end position="547"/>
    </location>
</feature>
<keyword evidence="1" id="KW-0472">Membrane</keyword>
<accession>A0ABS9J1A9</accession>
<dbReference type="EMBL" id="JAETXX010000002">
    <property type="protein sequence ID" value="MCF8714148.1"/>
    <property type="molecule type" value="Genomic_DNA"/>
</dbReference>
<feature type="transmembrane region" description="Helical" evidence="1">
    <location>
        <begin position="12"/>
        <end position="30"/>
    </location>
</feature>
<dbReference type="Proteomes" id="UP000829517">
    <property type="component" value="Unassembled WGS sequence"/>
</dbReference>
<gene>
    <name evidence="2" type="ORF">JM658_04840</name>
</gene>
<keyword evidence="3" id="KW-1185">Reference proteome</keyword>
<feature type="transmembrane region" description="Helical" evidence="1">
    <location>
        <begin position="505"/>
        <end position="523"/>
    </location>
</feature>
<feature type="transmembrane region" description="Helical" evidence="1">
    <location>
        <begin position="413"/>
        <end position="433"/>
    </location>
</feature>
<name>A0ABS9J1A9_9FLAO</name>
<dbReference type="PANTHER" id="PTHR38454:SF1">
    <property type="entry name" value="INTEGRAL MEMBRANE PROTEIN"/>
    <property type="match status" value="1"/>
</dbReference>